<dbReference type="RefSeq" id="XP_022667102.1">
    <property type="nucleotide sequence ID" value="XM_022811367.1"/>
</dbReference>
<dbReference type="PANTHER" id="PTHR11960">
    <property type="entry name" value="EUKARYOTIC TRANSLATION INITIATION FACTOR 4E RELATED"/>
    <property type="match status" value="1"/>
</dbReference>
<evidence type="ECO:0000256" key="2">
    <source>
        <dbReference type="RuleBase" id="RU004374"/>
    </source>
</evidence>
<dbReference type="GO" id="GO:0016281">
    <property type="term" value="C:eukaryotic translation initiation factor 4F complex"/>
    <property type="evidence" value="ECO:0007669"/>
    <property type="project" value="TreeGrafter"/>
</dbReference>
<feature type="region of interest" description="Disordered" evidence="3">
    <location>
        <begin position="49"/>
        <end position="115"/>
    </location>
</feature>
<keyword evidence="2" id="KW-0694">RNA-binding</keyword>
<sequence length="326" mass="36955">MHRVAVSLGNPNRVAIDHLFKIRSMHILDFVLRRPLDQMRLHDGRRLEESGSHSLLGGPSVVGAWQQSHGQSPSSNENNITGGNGGGHNQPLGGTIRSTSHTQQQPSSQLGGRDLDVPRLDLVDEQIRQVDSSCLDVGPEEHPLEHGYSMWFSRRTGFKQAGTMPKFEDSLKLLATFRSVEKFWKCYTHLRFPNELTGHADYHLFKYGVKPMWEDPANRDGGKWIVRLRKGVASRVWENVLLAILGEQFLVGDEICGAVMSVRYNQEDIISVWNRTASDKGVRLKIMETLRRVANLPMTHTLEYKAHNTSLLDNSSFRNTDETFFR</sequence>
<feature type="compositionally biased region" description="Polar residues" evidence="3">
    <location>
        <begin position="65"/>
        <end position="75"/>
    </location>
</feature>
<dbReference type="PROSITE" id="PS00813">
    <property type="entry name" value="IF4E"/>
    <property type="match status" value="1"/>
</dbReference>
<dbReference type="PANTHER" id="PTHR11960:SF18">
    <property type="entry name" value="EUKARYOTIC TRANSLATION INITIATION FACTOR 4E HOMOLOGOUS PROTEIN, ISOFORM B"/>
    <property type="match status" value="1"/>
</dbReference>
<evidence type="ECO:0000256" key="1">
    <source>
        <dbReference type="ARBA" id="ARBA00032656"/>
    </source>
</evidence>
<evidence type="ECO:0000256" key="3">
    <source>
        <dbReference type="SAM" id="MobiDB-lite"/>
    </source>
</evidence>
<dbReference type="InterPro" id="IPR019770">
    <property type="entry name" value="TIF_eIF_4E_CS"/>
</dbReference>
<dbReference type="Proteomes" id="UP000594260">
    <property type="component" value="Unplaced"/>
</dbReference>
<evidence type="ECO:0000313" key="4">
    <source>
        <dbReference type="EnsemblMetazoa" id="XP_022667102"/>
    </source>
</evidence>
<evidence type="ECO:0000313" key="5">
    <source>
        <dbReference type="Proteomes" id="UP000594260"/>
    </source>
</evidence>
<dbReference type="SUPFAM" id="SSF55418">
    <property type="entry name" value="eIF4e-like"/>
    <property type="match status" value="1"/>
</dbReference>
<comment type="similarity">
    <text evidence="2">Belongs to the eukaryotic initiation factor 4E family.</text>
</comment>
<organism evidence="4 5">
    <name type="scientific">Varroa destructor</name>
    <name type="common">Honeybee mite</name>
    <dbReference type="NCBI Taxonomy" id="109461"/>
    <lineage>
        <taxon>Eukaryota</taxon>
        <taxon>Metazoa</taxon>
        <taxon>Ecdysozoa</taxon>
        <taxon>Arthropoda</taxon>
        <taxon>Chelicerata</taxon>
        <taxon>Arachnida</taxon>
        <taxon>Acari</taxon>
        <taxon>Parasitiformes</taxon>
        <taxon>Mesostigmata</taxon>
        <taxon>Gamasina</taxon>
        <taxon>Dermanyssoidea</taxon>
        <taxon>Varroidae</taxon>
        <taxon>Varroa</taxon>
    </lineage>
</organism>
<protein>
    <recommendedName>
        <fullName evidence="1">eIF-4F 25 kDa subunit</fullName>
    </recommendedName>
</protein>
<dbReference type="InParanoid" id="A0A7M7KXA3"/>
<feature type="compositionally biased region" description="Low complexity" evidence="3">
    <location>
        <begin position="89"/>
        <end position="112"/>
    </location>
</feature>
<dbReference type="AlphaFoldDB" id="A0A7M7KXA3"/>
<keyword evidence="2" id="KW-0396">Initiation factor</keyword>
<dbReference type="GO" id="GO:0000340">
    <property type="term" value="F:RNA 7-methylguanosine cap binding"/>
    <property type="evidence" value="ECO:0007669"/>
    <property type="project" value="UniProtKB-ARBA"/>
</dbReference>
<dbReference type="Gene3D" id="3.30.760.10">
    <property type="entry name" value="RNA Cap, Translation Initiation Factor Eif4e"/>
    <property type="match status" value="1"/>
</dbReference>
<dbReference type="GeneID" id="111252838"/>
<dbReference type="OrthoDB" id="590761at2759"/>
<dbReference type="InterPro" id="IPR001040">
    <property type="entry name" value="TIF_eIF_4E"/>
</dbReference>
<proteinExistence type="inferred from homology"/>
<dbReference type="EnsemblMetazoa" id="XM_022811367">
    <property type="protein sequence ID" value="XP_022667102"/>
    <property type="gene ID" value="LOC111252838"/>
</dbReference>
<dbReference type="GO" id="GO:0003743">
    <property type="term" value="F:translation initiation factor activity"/>
    <property type="evidence" value="ECO:0007669"/>
    <property type="project" value="UniProtKB-KW"/>
</dbReference>
<dbReference type="KEGG" id="vde:111252838"/>
<name>A0A7M7KXA3_VARDE</name>
<reference evidence="4" key="1">
    <citation type="submission" date="2021-01" db="UniProtKB">
        <authorList>
            <consortium name="EnsemblMetazoa"/>
        </authorList>
    </citation>
    <scope>IDENTIFICATION</scope>
</reference>
<dbReference type="PROSITE" id="PS50007">
    <property type="entry name" value="PIPLC_X_DOMAIN"/>
    <property type="match status" value="1"/>
</dbReference>
<dbReference type="InterPro" id="IPR023398">
    <property type="entry name" value="TIF_eIF4e-like"/>
</dbReference>
<keyword evidence="5" id="KW-1185">Reference proteome</keyword>
<accession>A0A7M7KXA3</accession>
<dbReference type="Pfam" id="PF01652">
    <property type="entry name" value="IF4E"/>
    <property type="match status" value="1"/>
</dbReference>
<dbReference type="OMA" id="EDSITIW"/>
<keyword evidence="2" id="KW-0648">Protein biosynthesis</keyword>